<dbReference type="InterPro" id="IPR051449">
    <property type="entry name" value="ABC-2_transporter_component"/>
</dbReference>
<evidence type="ECO:0000256" key="7">
    <source>
        <dbReference type="SAM" id="MobiDB-lite"/>
    </source>
</evidence>
<proteinExistence type="inferred from homology"/>
<evidence type="ECO:0000256" key="4">
    <source>
        <dbReference type="ARBA" id="ARBA00022692"/>
    </source>
</evidence>
<evidence type="ECO:0000313" key="9">
    <source>
        <dbReference type="EMBL" id="KAA6450484.1"/>
    </source>
</evidence>
<dbReference type="AlphaFoldDB" id="A0A5M8RUG3"/>
<feature type="transmembrane region" description="Helical" evidence="8">
    <location>
        <begin position="959"/>
        <end position="979"/>
    </location>
</feature>
<evidence type="ECO:0000256" key="6">
    <source>
        <dbReference type="ARBA" id="ARBA00023136"/>
    </source>
</evidence>
<gene>
    <name evidence="9" type="primary">esaA</name>
    <name evidence="9" type="ORF">DX927_06315</name>
</gene>
<accession>A0A5M8RUG3</accession>
<evidence type="ECO:0000256" key="3">
    <source>
        <dbReference type="ARBA" id="ARBA00022475"/>
    </source>
</evidence>
<protein>
    <submittedName>
        <fullName evidence="9">Type VII secretion protein EsaA</fullName>
    </submittedName>
</protein>
<evidence type="ECO:0000313" key="10">
    <source>
        <dbReference type="Proteomes" id="UP000324326"/>
    </source>
</evidence>
<feature type="transmembrane region" description="Helical" evidence="8">
    <location>
        <begin position="873"/>
        <end position="893"/>
    </location>
</feature>
<feature type="compositionally biased region" description="Basic and acidic residues" evidence="7">
    <location>
        <begin position="392"/>
        <end position="430"/>
    </location>
</feature>
<evidence type="ECO:0000256" key="8">
    <source>
        <dbReference type="SAM" id="Phobius"/>
    </source>
</evidence>
<sequence length="1044" mass="116233">MTAQQKSSLKIISAMVIIILLPVLFFHFIGENPTKKVSNATREIAVVNEDMGFEKNGEDETGDEKVFFGRDVAAILADRPDYEWTVVGRSAAESGLAERKYDAIVYIPSDFSKNILSYNEDRPQKAVLEFSIQDRLDAVNKEKVQRELQQAQKTMSKQMSSLYWDFVKQEVKNVRTEFDNIVDKESEFQNAMYNFYKPSSNDLAGEVNRQKEMIDSLKESINETQGTSKDRNASVEETKKQLDGFVDNVNQYKKYQQEQAELLQAAQADNEKQIQTGLQSIDDKQDSAASRFSERMSGMTTAFGSLQTQFGLAASSNEDLQEYRYKVPGQQFEVINTIENQLINVYHAQKREYDLDQIQLKMIKERSNLTENSSDTTDPGDDEDQNDDDDKHDDTEQPKDLEIDLKEQQDELKSVAAELKELSDGLKESPDNGSGNPGDDDPASGEPDQNQDQDQDSNQDQELNQEQNQDQNQGSEQTEDQNQPTAETTENGREEDSQTSDDQTNDPGTGDDGQTQEPGGETPTEQPDDVAKLKEQLNNAADRVEKVEEDLRTKQETHNEELKKQLDKFEDKIKNLNKTIGVLTEKIAKVEDARTEDFKKIYEKIENEESKIIKFLDGNPRQDKLKETFDSKIKTRDVEKLLNYYSYLSVYEATLSGSLIPESSVKQSAIASQKDQVDTVLRISEDENTKWGNLKNNMMATSEDIEAYTSGMADFVDSYGAFIDEKQTEILDELGTISERANAVTDQLSNPAGAGTPVLEGDATDGSMVISMQDTLGSDILNLSDMLGSLSDHQSGVIEYTNNIQESVNDVQKKADTLNSNWGKNVNSTKLVRGDVYGILGNAFGGNDRYVYDYLANPVKISGDVPESKAQNVPPVVILVIVMISSLLIGYFSHYYQNAPLLVRGALFGILNIIVGLMISLFGLNIYSLADDQAVMWSAFTIMLLVSSSAIIRTAFMLGSIAGGAVTAAMILFYVAPLLDLAMPNFSFENPVSAVYVSIQYGTGSQFALGIGALILITIIAAAVPFIVDFAKSRTEESENDHDA</sequence>
<dbReference type="NCBIfam" id="TIGR03929">
    <property type="entry name" value="T7_esaA_Nterm"/>
    <property type="match status" value="1"/>
</dbReference>
<dbReference type="STRING" id="1925020.BTA30_14550"/>
<keyword evidence="6 8" id="KW-0472">Membrane</keyword>
<keyword evidence="4 8" id="KW-0812">Transmembrane</keyword>
<name>A0A5M8RUG3_9BACI</name>
<dbReference type="Proteomes" id="UP000324326">
    <property type="component" value="Unassembled WGS sequence"/>
</dbReference>
<comment type="caution">
    <text evidence="9">The sequence shown here is derived from an EMBL/GenBank/DDBJ whole genome shotgun (WGS) entry which is preliminary data.</text>
</comment>
<dbReference type="GO" id="GO:0005886">
    <property type="term" value="C:plasma membrane"/>
    <property type="evidence" value="ECO:0007669"/>
    <property type="project" value="UniProtKB-SubCell"/>
</dbReference>
<organism evidence="9 10">
    <name type="scientific">Bacillus swezeyi</name>
    <dbReference type="NCBI Taxonomy" id="1925020"/>
    <lineage>
        <taxon>Bacteria</taxon>
        <taxon>Bacillati</taxon>
        <taxon>Bacillota</taxon>
        <taxon>Bacilli</taxon>
        <taxon>Bacillales</taxon>
        <taxon>Bacillaceae</taxon>
        <taxon>Bacillus</taxon>
    </lineage>
</organism>
<evidence type="ECO:0000256" key="1">
    <source>
        <dbReference type="ARBA" id="ARBA00004651"/>
    </source>
</evidence>
<feature type="region of interest" description="Disordered" evidence="7">
    <location>
        <begin position="366"/>
        <end position="560"/>
    </location>
</feature>
<evidence type="ECO:0000256" key="5">
    <source>
        <dbReference type="ARBA" id="ARBA00022989"/>
    </source>
</evidence>
<dbReference type="EMBL" id="QSND01000002">
    <property type="protein sequence ID" value="KAA6450484.1"/>
    <property type="molecule type" value="Genomic_DNA"/>
</dbReference>
<feature type="transmembrane region" description="Helical" evidence="8">
    <location>
        <begin position="1007"/>
        <end position="1028"/>
    </location>
</feature>
<dbReference type="RefSeq" id="WP_148956459.1">
    <property type="nucleotide sequence ID" value="NZ_QSND01000002.1"/>
</dbReference>
<comment type="similarity">
    <text evidence="2">Belongs to the EsaA family.</text>
</comment>
<keyword evidence="5 8" id="KW-1133">Transmembrane helix</keyword>
<feature type="compositionally biased region" description="Polar residues" evidence="7">
    <location>
        <begin position="480"/>
        <end position="489"/>
    </location>
</feature>
<dbReference type="PANTHER" id="PTHR30294">
    <property type="entry name" value="MEMBRANE COMPONENT OF ABC TRANSPORTER YHHJ-RELATED"/>
    <property type="match status" value="1"/>
</dbReference>
<feature type="transmembrane region" description="Helical" evidence="8">
    <location>
        <begin position="905"/>
        <end position="928"/>
    </location>
</feature>
<feature type="transmembrane region" description="Helical" evidence="8">
    <location>
        <begin position="934"/>
        <end position="952"/>
    </location>
</feature>
<evidence type="ECO:0000256" key="2">
    <source>
        <dbReference type="ARBA" id="ARBA00008338"/>
    </source>
</evidence>
<dbReference type="PANTHER" id="PTHR30294:SF29">
    <property type="entry name" value="MULTIDRUG ABC TRANSPORTER PERMEASE YBHS-RELATED"/>
    <property type="match status" value="1"/>
</dbReference>
<feature type="transmembrane region" description="Helical" evidence="8">
    <location>
        <begin position="12"/>
        <end position="30"/>
    </location>
</feature>
<feature type="compositionally biased region" description="Acidic residues" evidence="7">
    <location>
        <begin position="378"/>
        <end position="391"/>
    </location>
</feature>
<dbReference type="InterPro" id="IPR023838">
    <property type="entry name" value="T7SS_EsaA"/>
</dbReference>
<keyword evidence="3" id="KW-1003">Cell membrane</keyword>
<feature type="compositionally biased region" description="Basic and acidic residues" evidence="7">
    <location>
        <begin position="542"/>
        <end position="560"/>
    </location>
</feature>
<dbReference type="Gene3D" id="3.40.1710.10">
    <property type="entry name" value="abc type-2 transporter like domain"/>
    <property type="match status" value="1"/>
</dbReference>
<feature type="compositionally biased region" description="Low complexity" evidence="7">
    <location>
        <begin position="460"/>
        <end position="476"/>
    </location>
</feature>
<comment type="subcellular location">
    <subcellularLocation>
        <location evidence="1">Cell membrane</location>
        <topology evidence="1">Multi-pass membrane protein</topology>
    </subcellularLocation>
</comment>
<feature type="compositionally biased region" description="Acidic residues" evidence="7">
    <location>
        <begin position="438"/>
        <end position="459"/>
    </location>
</feature>
<feature type="compositionally biased region" description="Polar residues" evidence="7">
    <location>
        <begin position="500"/>
        <end position="517"/>
    </location>
</feature>
<reference evidence="9 10" key="1">
    <citation type="submission" date="2018-08" db="EMBL/GenBank/DDBJ databases">
        <title>Bacillus phenotypic plasticity.</title>
        <authorList>
            <person name="Hurtado E."/>
        </authorList>
    </citation>
    <scope>NUCLEOTIDE SEQUENCE [LARGE SCALE GENOMIC DNA]</scope>
    <source>
        <strain evidence="9 10">427</strain>
    </source>
</reference>